<protein>
    <recommendedName>
        <fullName evidence="3">ShKT domain-containing protein</fullName>
    </recommendedName>
</protein>
<name>A0AA36M9W2_CYLNA</name>
<evidence type="ECO:0008006" key="3">
    <source>
        <dbReference type="Google" id="ProtNLM"/>
    </source>
</evidence>
<evidence type="ECO:0000313" key="1">
    <source>
        <dbReference type="EMBL" id="CAJ0602823.1"/>
    </source>
</evidence>
<organism evidence="1 2">
    <name type="scientific">Cylicocyclus nassatus</name>
    <name type="common">Nematode worm</name>
    <dbReference type="NCBI Taxonomy" id="53992"/>
    <lineage>
        <taxon>Eukaryota</taxon>
        <taxon>Metazoa</taxon>
        <taxon>Ecdysozoa</taxon>
        <taxon>Nematoda</taxon>
        <taxon>Chromadorea</taxon>
        <taxon>Rhabditida</taxon>
        <taxon>Rhabditina</taxon>
        <taxon>Rhabditomorpha</taxon>
        <taxon>Strongyloidea</taxon>
        <taxon>Strongylidae</taxon>
        <taxon>Cylicocyclus</taxon>
    </lineage>
</organism>
<dbReference type="Proteomes" id="UP001176961">
    <property type="component" value="Unassembled WGS sequence"/>
</dbReference>
<reference evidence="1" key="1">
    <citation type="submission" date="2023-07" db="EMBL/GenBank/DDBJ databases">
        <authorList>
            <consortium name="CYATHOMIX"/>
        </authorList>
    </citation>
    <scope>NUCLEOTIDE SEQUENCE</scope>
    <source>
        <strain evidence="1">N/A</strain>
    </source>
</reference>
<dbReference type="AlphaFoldDB" id="A0AA36M9W2"/>
<gene>
    <name evidence="1" type="ORF">CYNAS_LOCUS14806</name>
</gene>
<accession>A0AA36M9W2</accession>
<proteinExistence type="predicted"/>
<evidence type="ECO:0000313" key="2">
    <source>
        <dbReference type="Proteomes" id="UP001176961"/>
    </source>
</evidence>
<dbReference type="EMBL" id="CATQJL010000305">
    <property type="protein sequence ID" value="CAJ0602823.1"/>
    <property type="molecule type" value="Genomic_DNA"/>
</dbReference>
<keyword evidence="2" id="KW-1185">Reference proteome</keyword>
<comment type="caution">
    <text evidence="1">The sequence shown here is derived from an EMBL/GenBank/DDBJ whole genome shotgun (WGS) entry which is preliminary data.</text>
</comment>
<sequence>MFVKHIFYCDDQLPKAVCAKLFAPGTDEAKPAVSVSDKDRPKCCYSDGTNQSNGFIKAALKTCPKHCGLCCEAAKFDCKDNESKLQKDLRFCDEETTVPAQTTVGAVV</sequence>